<evidence type="ECO:0000256" key="1">
    <source>
        <dbReference type="SAM" id="Phobius"/>
    </source>
</evidence>
<organism evidence="2">
    <name type="scientific">candidate division CPR3 bacterium</name>
    <dbReference type="NCBI Taxonomy" id="2268181"/>
    <lineage>
        <taxon>Bacteria</taxon>
        <taxon>Bacteria division CPR3</taxon>
    </lineage>
</organism>
<dbReference type="Pfam" id="PF07907">
    <property type="entry name" value="YibE_F"/>
    <property type="match status" value="1"/>
</dbReference>
<dbReference type="PANTHER" id="PTHR41771:SF1">
    <property type="entry name" value="MEMBRANE PROTEIN"/>
    <property type="match status" value="1"/>
</dbReference>
<keyword evidence="1" id="KW-0472">Membrane</keyword>
<comment type="caution">
    <text evidence="2">The sequence shown here is derived from an EMBL/GenBank/DDBJ whole genome shotgun (WGS) entry which is preliminary data.</text>
</comment>
<keyword evidence="1" id="KW-0812">Transmembrane</keyword>
<evidence type="ECO:0000313" key="2">
    <source>
        <dbReference type="EMBL" id="HGT71193.1"/>
    </source>
</evidence>
<dbReference type="AlphaFoldDB" id="A0A7C4M357"/>
<feature type="transmembrane region" description="Helical" evidence="1">
    <location>
        <begin position="295"/>
        <end position="320"/>
    </location>
</feature>
<name>A0A7C4M357_UNCC3</name>
<proteinExistence type="predicted"/>
<feature type="transmembrane region" description="Helical" evidence="1">
    <location>
        <begin position="340"/>
        <end position="365"/>
    </location>
</feature>
<keyword evidence="1" id="KW-1133">Transmembrane helix</keyword>
<feature type="transmembrane region" description="Helical" evidence="1">
    <location>
        <begin position="119"/>
        <end position="135"/>
    </location>
</feature>
<protein>
    <submittedName>
        <fullName evidence="2">YibE/F family protein</fullName>
    </submittedName>
</protein>
<dbReference type="InterPro" id="IPR012507">
    <property type="entry name" value="YibE_F"/>
</dbReference>
<accession>A0A7C4M357</accession>
<feature type="transmembrane region" description="Helical" evidence="1">
    <location>
        <begin position="142"/>
        <end position="162"/>
    </location>
</feature>
<feature type="transmembrane region" description="Helical" evidence="1">
    <location>
        <begin position="168"/>
        <end position="186"/>
    </location>
</feature>
<gene>
    <name evidence="2" type="ORF">ENT43_02960</name>
</gene>
<feature type="transmembrane region" description="Helical" evidence="1">
    <location>
        <begin position="193"/>
        <end position="217"/>
    </location>
</feature>
<dbReference type="PANTHER" id="PTHR41771">
    <property type="entry name" value="MEMBRANE PROTEIN-RELATED"/>
    <property type="match status" value="1"/>
</dbReference>
<reference evidence="2" key="1">
    <citation type="journal article" date="2020" name="mSystems">
        <title>Genome- and Community-Level Interaction Insights into Carbon Utilization and Element Cycling Functions of Hydrothermarchaeota in Hydrothermal Sediment.</title>
        <authorList>
            <person name="Zhou Z."/>
            <person name="Liu Y."/>
            <person name="Xu W."/>
            <person name="Pan J."/>
            <person name="Luo Z.H."/>
            <person name="Li M."/>
        </authorList>
    </citation>
    <scope>NUCLEOTIDE SEQUENCE [LARGE SCALE GENOMIC DNA]</scope>
    <source>
        <strain evidence="2">SpSt-579</strain>
    </source>
</reference>
<sequence>MKFFISFFISLVVLFFPFWGLQAQETKGSEGSFRAVVLEILEQEEKTLEDGSKITQQNVKLKGIGGEWKDKEVTFYGISDLVVSKSTIYKKGDKVVVNYFQSPEGGINYYISDFVRSNSIYWLFLVFLIIVLAVGKWKGLAALISLALSFFIIMKMIVPMISSGYNPLMIAIIGSFFILFFIIYITEGYNKKAHFAILSIAICLIIIALLSYLFTYITRLSGMAQEEVLFLVAGGKGSINFQGLLLAGIVIGALGVLDDIVISQVESINQIKKANPKLNKKEVLKIANEIGSSHLGAIINTLFLAYAGISIPLLILFSLGQSTFSGFESIINSEVIATEIVRTLVGVIGITLSVPITNWLVVCFYEPKELLVKKTNKIFNVYKSFN</sequence>
<feature type="transmembrane region" description="Helical" evidence="1">
    <location>
        <begin position="237"/>
        <end position="257"/>
    </location>
</feature>
<dbReference type="EMBL" id="DSYQ01000013">
    <property type="protein sequence ID" value="HGT71193.1"/>
    <property type="molecule type" value="Genomic_DNA"/>
</dbReference>